<dbReference type="PANTHER" id="PTHR43833:SF5">
    <property type="entry name" value="TRK SYSTEM POTASSIUM UPTAKE PROTEIN TRKA"/>
    <property type="match status" value="1"/>
</dbReference>
<evidence type="ECO:0000256" key="5">
    <source>
        <dbReference type="ARBA" id="ARBA00023027"/>
    </source>
</evidence>
<dbReference type="Proteomes" id="UP001597187">
    <property type="component" value="Unassembled WGS sequence"/>
</dbReference>
<evidence type="ECO:0000259" key="7">
    <source>
        <dbReference type="PROSITE" id="PS51201"/>
    </source>
</evidence>
<accession>A0ABD6AYF6</accession>
<feature type="domain" description="RCK C-terminal" evidence="8">
    <location>
        <begin position="135"/>
        <end position="217"/>
    </location>
</feature>
<dbReference type="SUPFAM" id="SSF116726">
    <property type="entry name" value="TrkA C-terminal domain-like"/>
    <property type="match status" value="1"/>
</dbReference>
<dbReference type="InterPro" id="IPR006036">
    <property type="entry name" value="K_uptake_TrkA"/>
</dbReference>
<evidence type="ECO:0000256" key="4">
    <source>
        <dbReference type="ARBA" id="ARBA00022958"/>
    </source>
</evidence>
<keyword evidence="9" id="KW-0407">Ion channel</keyword>
<keyword evidence="2" id="KW-0813">Transport</keyword>
<keyword evidence="5" id="KW-0520">NAD</keyword>
<keyword evidence="10" id="KW-1185">Reference proteome</keyword>
<reference evidence="9 10" key="1">
    <citation type="journal article" date="2019" name="Int. J. Syst. Evol. Microbiol.">
        <title>The Global Catalogue of Microorganisms (GCM) 10K type strain sequencing project: providing services to taxonomists for standard genome sequencing and annotation.</title>
        <authorList>
            <consortium name="The Broad Institute Genomics Platform"/>
            <consortium name="The Broad Institute Genome Sequencing Center for Infectious Disease"/>
            <person name="Wu L."/>
            <person name="Ma J."/>
        </authorList>
    </citation>
    <scope>NUCLEOTIDE SEQUENCE [LARGE SCALE GENOMIC DNA]</scope>
    <source>
        <strain evidence="9 10">CGMCC 1.12563</strain>
    </source>
</reference>
<dbReference type="Pfam" id="PF02254">
    <property type="entry name" value="TrkA_N"/>
    <property type="match status" value="1"/>
</dbReference>
<dbReference type="PANTHER" id="PTHR43833">
    <property type="entry name" value="POTASSIUM CHANNEL PROTEIN 2-RELATED-RELATED"/>
    <property type="match status" value="1"/>
</dbReference>
<sequence>MRFVIVGAGRVGRRTARVLTQEGHDVTVVELDEGRSERAPTEEFEVVEGDGSSESDLLAVGVEDADGIAALSGDVTVNLVACMIGKAHDCRTVLRVDDDYREYVLAKYASDVDEVIYPERLGAIAAKNALMGGTVRAIADVAQNIQLVELTVTEESPMRGYTLSELELPANAKLLGFGKEGGSVSLPNDDESLELGDRVVVIADFEVLSDVHQIIVGQSATPVTA</sequence>
<evidence type="ECO:0000313" key="9">
    <source>
        <dbReference type="EMBL" id="MFD1514633.1"/>
    </source>
</evidence>
<evidence type="ECO:0000313" key="10">
    <source>
        <dbReference type="Proteomes" id="UP001597187"/>
    </source>
</evidence>
<feature type="domain" description="RCK N-terminal" evidence="7">
    <location>
        <begin position="1"/>
        <end position="116"/>
    </location>
</feature>
<keyword evidence="6" id="KW-0406">Ion transport</keyword>
<keyword evidence="4" id="KW-0630">Potassium</keyword>
<dbReference type="GO" id="GO:0034220">
    <property type="term" value="P:monoatomic ion transmembrane transport"/>
    <property type="evidence" value="ECO:0007669"/>
    <property type="project" value="UniProtKB-KW"/>
</dbReference>
<dbReference type="RefSeq" id="WP_250874575.1">
    <property type="nucleotide sequence ID" value="NZ_JALXFV010000008.1"/>
</dbReference>
<dbReference type="Gene3D" id="3.30.70.1450">
    <property type="entry name" value="Regulator of K+ conductance, C-terminal domain"/>
    <property type="match status" value="1"/>
</dbReference>
<dbReference type="InterPro" id="IPR006037">
    <property type="entry name" value="RCK_C"/>
</dbReference>
<keyword evidence="3" id="KW-0633">Potassium transport</keyword>
<evidence type="ECO:0000256" key="1">
    <source>
        <dbReference type="ARBA" id="ARBA00003660"/>
    </source>
</evidence>
<comment type="caution">
    <text evidence="9">The sequence shown here is derived from an EMBL/GenBank/DDBJ whole genome shotgun (WGS) entry which is preliminary data.</text>
</comment>
<evidence type="ECO:0000256" key="6">
    <source>
        <dbReference type="ARBA" id="ARBA00023065"/>
    </source>
</evidence>
<evidence type="ECO:0000256" key="3">
    <source>
        <dbReference type="ARBA" id="ARBA00022538"/>
    </source>
</evidence>
<dbReference type="InterPro" id="IPR050721">
    <property type="entry name" value="Trk_Ktr_HKT_K-transport"/>
</dbReference>
<dbReference type="EMBL" id="JBHUDC010000008">
    <property type="protein sequence ID" value="MFD1514633.1"/>
    <property type="molecule type" value="Genomic_DNA"/>
</dbReference>
<dbReference type="PROSITE" id="PS51201">
    <property type="entry name" value="RCK_N"/>
    <property type="match status" value="1"/>
</dbReference>
<dbReference type="AlphaFoldDB" id="A0ABD6AYF6"/>
<dbReference type="PROSITE" id="PS51202">
    <property type="entry name" value="RCK_C"/>
    <property type="match status" value="1"/>
</dbReference>
<dbReference type="GO" id="GO:0006813">
    <property type="term" value="P:potassium ion transport"/>
    <property type="evidence" value="ECO:0007669"/>
    <property type="project" value="UniProtKB-KW"/>
</dbReference>
<dbReference type="InterPro" id="IPR036721">
    <property type="entry name" value="RCK_C_sf"/>
</dbReference>
<gene>
    <name evidence="9" type="ORF">ACFSBT_15235</name>
</gene>
<dbReference type="InterPro" id="IPR036291">
    <property type="entry name" value="NAD(P)-bd_dom_sf"/>
</dbReference>
<protein>
    <submittedName>
        <fullName evidence="9">Potassium channel family protein</fullName>
    </submittedName>
</protein>
<dbReference type="Pfam" id="PF02080">
    <property type="entry name" value="TrkA_C"/>
    <property type="match status" value="1"/>
</dbReference>
<proteinExistence type="predicted"/>
<comment type="function">
    <text evidence="1">Part of a potassium transport system.</text>
</comment>
<evidence type="ECO:0000256" key="2">
    <source>
        <dbReference type="ARBA" id="ARBA00022448"/>
    </source>
</evidence>
<dbReference type="SUPFAM" id="SSF51735">
    <property type="entry name" value="NAD(P)-binding Rossmann-fold domains"/>
    <property type="match status" value="1"/>
</dbReference>
<organism evidence="9 10">
    <name type="scientific">Halomarina rubra</name>
    <dbReference type="NCBI Taxonomy" id="2071873"/>
    <lineage>
        <taxon>Archaea</taxon>
        <taxon>Methanobacteriati</taxon>
        <taxon>Methanobacteriota</taxon>
        <taxon>Stenosarchaea group</taxon>
        <taxon>Halobacteria</taxon>
        <taxon>Halobacteriales</taxon>
        <taxon>Natronomonadaceae</taxon>
        <taxon>Halomarina</taxon>
    </lineage>
</organism>
<evidence type="ECO:0000259" key="8">
    <source>
        <dbReference type="PROSITE" id="PS51202"/>
    </source>
</evidence>
<dbReference type="Gene3D" id="3.40.50.720">
    <property type="entry name" value="NAD(P)-binding Rossmann-like Domain"/>
    <property type="match status" value="1"/>
</dbReference>
<dbReference type="PRINTS" id="PR00335">
    <property type="entry name" value="KUPTAKETRKA"/>
</dbReference>
<dbReference type="InterPro" id="IPR003148">
    <property type="entry name" value="RCK_N"/>
</dbReference>
<name>A0ABD6AYF6_9EURY</name>